<evidence type="ECO:0000256" key="6">
    <source>
        <dbReference type="ARBA" id="ARBA00022989"/>
    </source>
</evidence>
<keyword evidence="7" id="KW-0472">Membrane</keyword>
<feature type="compositionally biased region" description="Polar residues" evidence="9">
    <location>
        <begin position="681"/>
        <end position="723"/>
    </location>
</feature>
<dbReference type="WBParaSite" id="SMUV_0000811701-mRNA-1">
    <property type="protein sequence ID" value="SMUV_0000811701-mRNA-1"/>
    <property type="gene ID" value="SMUV_0000811701"/>
</dbReference>
<keyword evidence="5" id="KW-0130">Cell adhesion</keyword>
<evidence type="ECO:0000256" key="2">
    <source>
        <dbReference type="ARBA" id="ARBA00022692"/>
    </source>
</evidence>
<keyword evidence="2" id="KW-0812">Transmembrane</keyword>
<organism evidence="11 12">
    <name type="scientific">Syphacia muris</name>
    <dbReference type="NCBI Taxonomy" id="451379"/>
    <lineage>
        <taxon>Eukaryota</taxon>
        <taxon>Metazoa</taxon>
        <taxon>Ecdysozoa</taxon>
        <taxon>Nematoda</taxon>
        <taxon>Chromadorea</taxon>
        <taxon>Rhabditida</taxon>
        <taxon>Spirurina</taxon>
        <taxon>Oxyuridomorpha</taxon>
        <taxon>Oxyuroidea</taxon>
        <taxon>Oxyuridae</taxon>
        <taxon>Syphacia</taxon>
    </lineage>
</organism>
<dbReference type="GO" id="GO:0005911">
    <property type="term" value="C:cell-cell junction"/>
    <property type="evidence" value="ECO:0007669"/>
    <property type="project" value="TreeGrafter"/>
</dbReference>
<feature type="domain" description="Cadherin" evidence="10">
    <location>
        <begin position="424"/>
        <end position="537"/>
    </location>
</feature>
<feature type="domain" description="Cadherin" evidence="10">
    <location>
        <begin position="302"/>
        <end position="419"/>
    </location>
</feature>
<evidence type="ECO:0000313" key="12">
    <source>
        <dbReference type="WBParaSite" id="SMUV_0000811701-mRNA-1"/>
    </source>
</evidence>
<dbReference type="SMART" id="SM00112">
    <property type="entry name" value="CA"/>
    <property type="match status" value="4"/>
</dbReference>
<feature type="domain" description="Cadherin" evidence="10">
    <location>
        <begin position="9"/>
        <end position="87"/>
    </location>
</feature>
<dbReference type="InterPro" id="IPR020894">
    <property type="entry name" value="Cadherin_CS"/>
</dbReference>
<evidence type="ECO:0000313" key="11">
    <source>
        <dbReference type="Proteomes" id="UP000046393"/>
    </source>
</evidence>
<accession>A0A0N5ATG1</accession>
<dbReference type="InterPro" id="IPR015919">
    <property type="entry name" value="Cadherin-like_sf"/>
</dbReference>
<evidence type="ECO:0000259" key="10">
    <source>
        <dbReference type="PROSITE" id="PS50268"/>
    </source>
</evidence>
<evidence type="ECO:0000256" key="7">
    <source>
        <dbReference type="ARBA" id="ARBA00023136"/>
    </source>
</evidence>
<dbReference type="PROSITE" id="PS00232">
    <property type="entry name" value="CADHERIN_1"/>
    <property type="match status" value="2"/>
</dbReference>
<reference evidence="12" key="1">
    <citation type="submission" date="2017-02" db="UniProtKB">
        <authorList>
            <consortium name="WormBaseParasite"/>
        </authorList>
    </citation>
    <scope>IDENTIFICATION</scope>
</reference>
<dbReference type="PANTHER" id="PTHR24025">
    <property type="entry name" value="DESMOGLEIN FAMILY MEMBER"/>
    <property type="match status" value="1"/>
</dbReference>
<comment type="subcellular location">
    <subcellularLocation>
        <location evidence="1">Membrane</location>
    </subcellularLocation>
</comment>
<feature type="compositionally biased region" description="Basic and acidic residues" evidence="9">
    <location>
        <begin position="724"/>
        <end position="735"/>
    </location>
</feature>
<protein>
    <submittedName>
        <fullName evidence="12">Cadherin domain-containing protein</fullName>
    </submittedName>
</protein>
<feature type="region of interest" description="Disordered" evidence="9">
    <location>
        <begin position="669"/>
        <end position="735"/>
    </location>
</feature>
<evidence type="ECO:0000256" key="5">
    <source>
        <dbReference type="ARBA" id="ARBA00022889"/>
    </source>
</evidence>
<sequence length="753" mass="85904">MRPDHIRVKDEYRHNGVYYYIASEEQNLPFYIRNNTAEIIIFGNIDREQRSNYEFNIIAVDRSTISRVAKTHVTVQILDVNDNVPAFQDPLLAIPLRRNAPVNHLIVKFKAVDADSGPFGEVRYSLSNYSDIFNLSEKTGELRLKNSLTTTDESVYYTSVIANDLGKPSLKSQHNFRIEVFEDDKVVPEFRSKRYTASIRSDATVGTVIMQVVAGVEPYKYRLEGAKSKLFEIDDNGVIRLADTPKKTEHNQIYSFNVTATNNNLQQSTTQAYIHYVEIQVEGDGNLAVTENPQTPKQCKFTSKQFDAEVYENQMERKKILQLSSNCNDAEHIYVISQGTSEFEVDPKTGELYAVKPLDREKRSIYFLVVDIVEAENITESRRQKRQKNIIELMKAKLQPWQALVTVRVLDRNDNIPYFTKTNVDGAYVYSVDWQAPLLTPIARIQAEDADERTPLRYSVTAETAEEANSFMLNHTSGVLSLAKSLINSDKDVFRFDVMVTDGIHNVTAPVSIYKLSPQTNVVLVAVDKNHQDIEEWIVERKVSEQLKDAKFNILVKQPFVDDEGVVNPSNINFSLSTLQNAFVCICNRRKKQCSVGTRNTQTFCKRRSGSQVTDSEYMIDSRTAGPRPYNVDEINRKTAQSVLSSRPLPNPFETKDSYDAQMRSSSAFSFGTDTAEQRSLKSNSKPSENIRLPSNDSYSTAGPRSKNFSGNVEQVHTLINQESQERHNNDEQDYRIDETMFPVYRYQGYQQS</sequence>
<dbReference type="GO" id="GO:0005886">
    <property type="term" value="C:plasma membrane"/>
    <property type="evidence" value="ECO:0007669"/>
    <property type="project" value="InterPro"/>
</dbReference>
<keyword evidence="3" id="KW-0677">Repeat</keyword>
<dbReference type="GO" id="GO:0005509">
    <property type="term" value="F:calcium ion binding"/>
    <property type="evidence" value="ECO:0007669"/>
    <property type="project" value="UniProtKB-UniRule"/>
</dbReference>
<dbReference type="Gene3D" id="2.60.40.60">
    <property type="entry name" value="Cadherins"/>
    <property type="match status" value="5"/>
</dbReference>
<dbReference type="GO" id="GO:0007156">
    <property type="term" value="P:homophilic cell adhesion via plasma membrane adhesion molecules"/>
    <property type="evidence" value="ECO:0007669"/>
    <property type="project" value="InterPro"/>
</dbReference>
<dbReference type="PANTHER" id="PTHR24025:SF23">
    <property type="entry name" value="NEURAL-CADHERIN"/>
    <property type="match status" value="1"/>
</dbReference>
<evidence type="ECO:0000256" key="3">
    <source>
        <dbReference type="ARBA" id="ARBA00022737"/>
    </source>
</evidence>
<dbReference type="InterPro" id="IPR002126">
    <property type="entry name" value="Cadherin-like_dom"/>
</dbReference>
<evidence type="ECO:0000256" key="8">
    <source>
        <dbReference type="PROSITE-ProRule" id="PRU00043"/>
    </source>
</evidence>
<dbReference type="InterPro" id="IPR050971">
    <property type="entry name" value="Cadherin-domain_protein"/>
</dbReference>
<proteinExistence type="predicted"/>
<dbReference type="PRINTS" id="PR00205">
    <property type="entry name" value="CADHERIN"/>
</dbReference>
<dbReference type="PROSITE" id="PS50268">
    <property type="entry name" value="CADHERIN_2"/>
    <property type="match status" value="4"/>
</dbReference>
<evidence type="ECO:0000256" key="1">
    <source>
        <dbReference type="ARBA" id="ARBA00004370"/>
    </source>
</evidence>
<dbReference type="AlphaFoldDB" id="A0A0N5ATG1"/>
<feature type="domain" description="Cadherin" evidence="10">
    <location>
        <begin position="88"/>
        <end position="190"/>
    </location>
</feature>
<keyword evidence="11" id="KW-1185">Reference proteome</keyword>
<dbReference type="Pfam" id="PF00028">
    <property type="entry name" value="Cadherin"/>
    <property type="match status" value="3"/>
</dbReference>
<dbReference type="CDD" id="cd11304">
    <property type="entry name" value="Cadherin_repeat"/>
    <property type="match status" value="4"/>
</dbReference>
<dbReference type="SUPFAM" id="SSF49313">
    <property type="entry name" value="Cadherin-like"/>
    <property type="match status" value="5"/>
</dbReference>
<keyword evidence="4 8" id="KW-0106">Calcium</keyword>
<dbReference type="STRING" id="451379.A0A0N5ATG1"/>
<dbReference type="Proteomes" id="UP000046393">
    <property type="component" value="Unplaced"/>
</dbReference>
<keyword evidence="6" id="KW-1133">Transmembrane helix</keyword>
<evidence type="ECO:0000256" key="9">
    <source>
        <dbReference type="SAM" id="MobiDB-lite"/>
    </source>
</evidence>
<evidence type="ECO:0000256" key="4">
    <source>
        <dbReference type="ARBA" id="ARBA00022837"/>
    </source>
</evidence>
<name>A0A0N5ATG1_9BILA</name>